<sequence>MWMFLEVIFIH</sequence>
<reference evidence="1" key="1">
    <citation type="submission" date="2014-09" db="EMBL/GenBank/DDBJ databases">
        <authorList>
            <person name="Magalhaes I.L.F."/>
            <person name="Oliveira U."/>
            <person name="Santos F.R."/>
            <person name="Vidigal T.H.D.A."/>
            <person name="Brescovit A.D."/>
            <person name="Santos A.J."/>
        </authorList>
    </citation>
    <scope>NUCLEOTIDE SEQUENCE</scope>
    <source>
        <tissue evidence="1">Shoot tissue taken approximately 20 cm above the soil surface</tissue>
    </source>
</reference>
<reference evidence="1" key="2">
    <citation type="journal article" date="2015" name="Data Brief">
        <title>Shoot transcriptome of the giant reed, Arundo donax.</title>
        <authorList>
            <person name="Barrero R.A."/>
            <person name="Guerrero F.D."/>
            <person name="Moolhuijzen P."/>
            <person name="Goolsby J.A."/>
            <person name="Tidwell J."/>
            <person name="Bellgard S.E."/>
            <person name="Bellgard M.I."/>
        </authorList>
    </citation>
    <scope>NUCLEOTIDE SEQUENCE</scope>
    <source>
        <tissue evidence="1">Shoot tissue taken approximately 20 cm above the soil surface</tissue>
    </source>
</reference>
<proteinExistence type="predicted"/>
<accession>A0A0A9A5V8</accession>
<name>A0A0A9A5V8_ARUDO</name>
<protein>
    <submittedName>
        <fullName evidence="1">Uncharacterized protein</fullName>
    </submittedName>
</protein>
<evidence type="ECO:0000313" key="1">
    <source>
        <dbReference type="EMBL" id="JAD45318.1"/>
    </source>
</evidence>
<dbReference type="EMBL" id="GBRH01252577">
    <property type="protein sequence ID" value="JAD45318.1"/>
    <property type="molecule type" value="Transcribed_RNA"/>
</dbReference>
<organism evidence="1">
    <name type="scientific">Arundo donax</name>
    <name type="common">Giant reed</name>
    <name type="synonym">Donax arundinaceus</name>
    <dbReference type="NCBI Taxonomy" id="35708"/>
    <lineage>
        <taxon>Eukaryota</taxon>
        <taxon>Viridiplantae</taxon>
        <taxon>Streptophyta</taxon>
        <taxon>Embryophyta</taxon>
        <taxon>Tracheophyta</taxon>
        <taxon>Spermatophyta</taxon>
        <taxon>Magnoliopsida</taxon>
        <taxon>Liliopsida</taxon>
        <taxon>Poales</taxon>
        <taxon>Poaceae</taxon>
        <taxon>PACMAD clade</taxon>
        <taxon>Arundinoideae</taxon>
        <taxon>Arundineae</taxon>
        <taxon>Arundo</taxon>
    </lineage>
</organism>